<protein>
    <submittedName>
        <fullName evidence="1">Uncharacterized protein</fullName>
    </submittedName>
</protein>
<name>A0A5D3GCL8_9PSED</name>
<proteinExistence type="predicted"/>
<dbReference type="EMBL" id="VSRO01000004">
    <property type="protein sequence ID" value="TYK58289.1"/>
    <property type="molecule type" value="Genomic_DNA"/>
</dbReference>
<dbReference type="AlphaFoldDB" id="A0A5D3GCL8"/>
<reference evidence="1 2" key="2">
    <citation type="submission" date="2019-08" db="EMBL/GenBank/DDBJ databases">
        <authorList>
            <person name="Brilhante M."/>
            <person name="Perreten V."/>
        </authorList>
    </citation>
    <scope>NUCLEOTIDE SEQUENCE [LARGE SCALE GENOMIC DNA]</scope>
    <source>
        <strain evidence="1 2">MCP106</strain>
    </source>
</reference>
<reference evidence="1 2" key="1">
    <citation type="submission" date="2019-08" db="EMBL/GenBank/DDBJ databases">
        <title>Subclass B2 metallo-beta lactamase from Pseudomonas synxantha.</title>
        <authorList>
            <person name="Poirel L."/>
            <person name="Palmieri M."/>
            <person name="Masseron A."/>
            <person name="Perreten V."/>
            <person name="Nordman P."/>
        </authorList>
    </citation>
    <scope>NUCLEOTIDE SEQUENCE [LARGE SCALE GENOMIC DNA]</scope>
    <source>
        <strain evidence="1 2">MCP106</strain>
    </source>
</reference>
<comment type="caution">
    <text evidence="1">The sequence shown here is derived from an EMBL/GenBank/DDBJ whole genome shotgun (WGS) entry which is preliminary data.</text>
</comment>
<sequence>MDNFMEQPTYKMNRGAILAQGLRSLARTAGQMWKGACARWRCISLHKCRLIHRYRRQAPYISSVSLLDQVMSAATGASSPMACRRA</sequence>
<organism evidence="1 2">
    <name type="scientific">Pseudomonas synxantha</name>
    <dbReference type="NCBI Taxonomy" id="47883"/>
    <lineage>
        <taxon>Bacteria</taxon>
        <taxon>Pseudomonadati</taxon>
        <taxon>Pseudomonadota</taxon>
        <taxon>Gammaproteobacteria</taxon>
        <taxon>Pseudomonadales</taxon>
        <taxon>Pseudomonadaceae</taxon>
        <taxon>Pseudomonas</taxon>
    </lineage>
</organism>
<dbReference type="Proteomes" id="UP000324029">
    <property type="component" value="Unassembled WGS sequence"/>
</dbReference>
<evidence type="ECO:0000313" key="1">
    <source>
        <dbReference type="EMBL" id="TYK58289.1"/>
    </source>
</evidence>
<accession>A0A5D3GCL8</accession>
<gene>
    <name evidence="1" type="ORF">FXO26_09750</name>
</gene>
<evidence type="ECO:0000313" key="2">
    <source>
        <dbReference type="Proteomes" id="UP000324029"/>
    </source>
</evidence>